<feature type="transmembrane region" description="Helical" evidence="2">
    <location>
        <begin position="257"/>
        <end position="280"/>
    </location>
</feature>
<proteinExistence type="predicted"/>
<evidence type="ECO:0008006" key="5">
    <source>
        <dbReference type="Google" id="ProtNLM"/>
    </source>
</evidence>
<organism evidence="3 4">
    <name type="scientific">Neolewinella antarctica</name>
    <dbReference type="NCBI Taxonomy" id="442734"/>
    <lineage>
        <taxon>Bacteria</taxon>
        <taxon>Pseudomonadati</taxon>
        <taxon>Bacteroidota</taxon>
        <taxon>Saprospiria</taxon>
        <taxon>Saprospirales</taxon>
        <taxon>Lewinellaceae</taxon>
        <taxon>Neolewinella</taxon>
    </lineage>
</organism>
<reference evidence="3 4" key="1">
    <citation type="submission" date="2020-03" db="EMBL/GenBank/DDBJ databases">
        <title>Genomic Encyclopedia of Type Strains, Phase IV (KMG-IV): sequencing the most valuable type-strain genomes for metagenomic binning, comparative biology and taxonomic classification.</title>
        <authorList>
            <person name="Goeker M."/>
        </authorList>
    </citation>
    <scope>NUCLEOTIDE SEQUENCE [LARGE SCALE GENOMIC DNA]</scope>
    <source>
        <strain evidence="3 4">DSM 105096</strain>
    </source>
</reference>
<comment type="caution">
    <text evidence="3">The sequence shown here is derived from an EMBL/GenBank/DDBJ whole genome shotgun (WGS) entry which is preliminary data.</text>
</comment>
<dbReference type="RefSeq" id="WP_168038972.1">
    <property type="nucleotide sequence ID" value="NZ_JAATJH010000005.1"/>
</dbReference>
<keyword evidence="2" id="KW-1133">Transmembrane helix</keyword>
<keyword evidence="2" id="KW-0812">Transmembrane</keyword>
<dbReference type="Proteomes" id="UP000770785">
    <property type="component" value="Unassembled WGS sequence"/>
</dbReference>
<name>A0ABX0XED5_9BACT</name>
<evidence type="ECO:0000256" key="1">
    <source>
        <dbReference type="SAM" id="MobiDB-lite"/>
    </source>
</evidence>
<keyword evidence="2" id="KW-0472">Membrane</keyword>
<feature type="transmembrane region" description="Helical" evidence="2">
    <location>
        <begin position="191"/>
        <end position="213"/>
    </location>
</feature>
<feature type="transmembrane region" description="Helical" evidence="2">
    <location>
        <begin position="107"/>
        <end position="129"/>
    </location>
</feature>
<feature type="transmembrane region" description="Helical" evidence="2">
    <location>
        <begin position="292"/>
        <end position="311"/>
    </location>
</feature>
<feature type="transmembrane region" description="Helical" evidence="2">
    <location>
        <begin position="156"/>
        <end position="176"/>
    </location>
</feature>
<dbReference type="Pfam" id="PF14093">
    <property type="entry name" value="DUF4271"/>
    <property type="match status" value="1"/>
</dbReference>
<evidence type="ECO:0000313" key="3">
    <source>
        <dbReference type="EMBL" id="NJC27670.1"/>
    </source>
</evidence>
<evidence type="ECO:0000313" key="4">
    <source>
        <dbReference type="Proteomes" id="UP000770785"/>
    </source>
</evidence>
<dbReference type="InterPro" id="IPR025367">
    <property type="entry name" value="DUF4271"/>
</dbReference>
<feature type="transmembrane region" description="Helical" evidence="2">
    <location>
        <begin position="225"/>
        <end position="245"/>
    </location>
</feature>
<dbReference type="EMBL" id="JAATJH010000005">
    <property type="protein sequence ID" value="NJC27670.1"/>
    <property type="molecule type" value="Genomic_DNA"/>
</dbReference>
<sequence>MLPPLRTTLIFLVLVLIQTALPAQDRSNPFEITTRLPTAAGMAGTEKPPAGRPNYSPFDVRPEATNAPLLPNLLAPATAPPPGATGLSQSGPLVIQSTDPNKGKGSILAIQLLLLVAMASLWVLFGGLLRQCIRGTVNDSLMNQIYTRRSGGEETALWICYLFFFLVAGFFLYLFAVSQSISLNRGIWSSWLTYALIVAGAVGLKQWIIWVLGRLFPVRKEISRYAFVLMVFSILAGLVLVPINLGTSYAPEALRPWFLYGGLAVGALIYLFHLARGLLIAAPLVGARPVHIILYICTVEIAPLLLLYRYLSNTLV</sequence>
<evidence type="ECO:0000256" key="2">
    <source>
        <dbReference type="SAM" id="Phobius"/>
    </source>
</evidence>
<keyword evidence="4" id="KW-1185">Reference proteome</keyword>
<gene>
    <name evidence="3" type="ORF">GGR27_003187</name>
</gene>
<accession>A0ABX0XED5</accession>
<feature type="region of interest" description="Disordered" evidence="1">
    <location>
        <begin position="37"/>
        <end position="58"/>
    </location>
</feature>
<protein>
    <recommendedName>
        <fullName evidence="5">DUF4271 domain-containing protein</fullName>
    </recommendedName>
</protein>